<dbReference type="AlphaFoldDB" id="A0A3B0V2Z9"/>
<dbReference type="InterPro" id="IPR041698">
    <property type="entry name" value="Methyltransf_25"/>
</dbReference>
<accession>A0A3B0V2Z9</accession>
<gene>
    <name evidence="2" type="ORF">MNBD_DELTA04-700</name>
</gene>
<evidence type="ECO:0000259" key="1">
    <source>
        <dbReference type="Pfam" id="PF13649"/>
    </source>
</evidence>
<evidence type="ECO:0000313" key="2">
    <source>
        <dbReference type="EMBL" id="VAW34743.1"/>
    </source>
</evidence>
<dbReference type="PANTHER" id="PTHR43464:SF89">
    <property type="entry name" value="METHYLTRANSFERASE"/>
    <property type="match status" value="1"/>
</dbReference>
<dbReference type="CDD" id="cd02440">
    <property type="entry name" value="AdoMet_MTases"/>
    <property type="match status" value="1"/>
</dbReference>
<dbReference type="EMBL" id="UOEY01000009">
    <property type="protein sequence ID" value="VAW34743.1"/>
    <property type="molecule type" value="Genomic_DNA"/>
</dbReference>
<dbReference type="Gene3D" id="3.40.50.150">
    <property type="entry name" value="Vaccinia Virus protein VP39"/>
    <property type="match status" value="1"/>
</dbReference>
<sequence>MNDFAASRWANRDFARAFRNEADFYIPFRQRVIEITLSLYQRLSGGNPGSKVLDLGCGDGFFVNALLAAEERPVAAVLVDASAEMLDAARQRLAGRGGAIDFRLASFQELLVEDRLDHDFDLVFSSLAIHHLGLEEKTDLYRFIYDHLRPGGQFFNFDAVLSPTADLEKCYLALWTAWIRQHPGPAGLDRLLPVPDQYKDNPDNSPDTLKAQLAALDEIGFEAVDCPFKYGIFALFGGRKAVT</sequence>
<name>A0A3B0V2Z9_9ZZZZ</name>
<dbReference type="Pfam" id="PF13649">
    <property type="entry name" value="Methyltransf_25"/>
    <property type="match status" value="1"/>
</dbReference>
<protein>
    <recommendedName>
        <fullName evidence="1">Methyltransferase domain-containing protein</fullName>
    </recommendedName>
</protein>
<dbReference type="InterPro" id="IPR029063">
    <property type="entry name" value="SAM-dependent_MTases_sf"/>
</dbReference>
<reference evidence="2" key="1">
    <citation type="submission" date="2018-06" db="EMBL/GenBank/DDBJ databases">
        <authorList>
            <person name="Zhirakovskaya E."/>
        </authorList>
    </citation>
    <scope>NUCLEOTIDE SEQUENCE</scope>
</reference>
<feature type="domain" description="Methyltransferase" evidence="1">
    <location>
        <begin position="52"/>
        <end position="152"/>
    </location>
</feature>
<dbReference type="SUPFAM" id="SSF53335">
    <property type="entry name" value="S-adenosyl-L-methionine-dependent methyltransferases"/>
    <property type="match status" value="1"/>
</dbReference>
<proteinExistence type="predicted"/>
<dbReference type="PANTHER" id="PTHR43464">
    <property type="entry name" value="METHYLTRANSFERASE"/>
    <property type="match status" value="1"/>
</dbReference>
<organism evidence="2">
    <name type="scientific">hydrothermal vent metagenome</name>
    <dbReference type="NCBI Taxonomy" id="652676"/>
    <lineage>
        <taxon>unclassified sequences</taxon>
        <taxon>metagenomes</taxon>
        <taxon>ecological metagenomes</taxon>
    </lineage>
</organism>
<dbReference type="GO" id="GO:0010420">
    <property type="term" value="F:polyprenyldihydroxybenzoate methyltransferase activity"/>
    <property type="evidence" value="ECO:0007669"/>
    <property type="project" value="TreeGrafter"/>
</dbReference>